<keyword evidence="7 13" id="KW-0963">Cytoplasm</keyword>
<dbReference type="InterPro" id="IPR003500">
    <property type="entry name" value="RpiB_LacA_LacB"/>
</dbReference>
<dbReference type="InterPro" id="IPR039429">
    <property type="entry name" value="SHMT-like_dom"/>
</dbReference>
<evidence type="ECO:0000256" key="4">
    <source>
        <dbReference type="ARBA" id="ARBA00006376"/>
    </source>
</evidence>
<dbReference type="InterPro" id="IPR004785">
    <property type="entry name" value="RpiB"/>
</dbReference>
<dbReference type="NCBIfam" id="NF000586">
    <property type="entry name" value="PRK00011.1"/>
    <property type="match status" value="1"/>
</dbReference>
<dbReference type="InterPro" id="IPR001085">
    <property type="entry name" value="Ser_HO-MeTrfase"/>
</dbReference>
<dbReference type="SUPFAM" id="SSF89623">
    <property type="entry name" value="Ribose/Galactose isomerase RpiB/AlsB"/>
    <property type="match status" value="1"/>
</dbReference>
<accession>A0A7U4QJ56</accession>
<dbReference type="CDD" id="cd00378">
    <property type="entry name" value="SHMT"/>
    <property type="match status" value="1"/>
</dbReference>
<gene>
    <name evidence="13" type="primary">glyA</name>
    <name evidence="15" type="ORF">HS1_000512</name>
</gene>
<evidence type="ECO:0000313" key="15">
    <source>
        <dbReference type="EMBL" id="AMM40318.1"/>
    </source>
</evidence>
<comment type="catalytic activity">
    <reaction evidence="1 13">
        <text>(6R)-5,10-methylene-5,6,7,8-tetrahydrofolate + glycine + H2O = (6S)-5,6,7,8-tetrahydrofolate + L-serine</text>
        <dbReference type="Rhea" id="RHEA:15481"/>
        <dbReference type="ChEBI" id="CHEBI:15377"/>
        <dbReference type="ChEBI" id="CHEBI:15636"/>
        <dbReference type="ChEBI" id="CHEBI:33384"/>
        <dbReference type="ChEBI" id="CHEBI:57305"/>
        <dbReference type="ChEBI" id="CHEBI:57453"/>
        <dbReference type="EC" id="2.1.2.1"/>
    </reaction>
</comment>
<dbReference type="SUPFAM" id="SSF53383">
    <property type="entry name" value="PLP-dependent transferases"/>
    <property type="match status" value="1"/>
</dbReference>
<feature type="modified residue" description="N6-(pyridoxal phosphate)lysine" evidence="13">
    <location>
        <position position="375"/>
    </location>
</feature>
<protein>
    <recommendedName>
        <fullName evidence="13">Serine hydroxymethyltransferase</fullName>
        <shortName evidence="13">SHMT</shortName>
        <shortName evidence="13">Serine methylase</shortName>
        <ecNumber evidence="13">2.1.2.1</ecNumber>
    </recommendedName>
</protein>
<dbReference type="GO" id="GO:0030170">
    <property type="term" value="F:pyridoxal phosphate binding"/>
    <property type="evidence" value="ECO:0007669"/>
    <property type="project" value="UniProtKB-UniRule"/>
</dbReference>
<dbReference type="EMBL" id="CP013015">
    <property type="protein sequence ID" value="AMM40318.1"/>
    <property type="molecule type" value="Genomic_DNA"/>
</dbReference>
<comment type="pathway">
    <text evidence="13">One-carbon metabolism; tetrahydrofolate interconversion.</text>
</comment>
<feature type="binding site" evidence="13">
    <location>
        <begin position="270"/>
        <end position="272"/>
    </location>
    <ligand>
        <name>(6S)-5,6,7,8-tetrahydrofolate</name>
        <dbReference type="ChEBI" id="CHEBI:57453"/>
    </ligand>
</feature>
<keyword evidence="10 13" id="KW-0808">Transferase</keyword>
<dbReference type="UniPathway" id="UPA00193"/>
<dbReference type="FunFam" id="3.40.640.10:FF:000001">
    <property type="entry name" value="Serine hydroxymethyltransferase"/>
    <property type="match status" value="1"/>
</dbReference>
<evidence type="ECO:0000256" key="7">
    <source>
        <dbReference type="ARBA" id="ARBA00022490"/>
    </source>
</evidence>
<evidence type="ECO:0000256" key="11">
    <source>
        <dbReference type="ARBA" id="ARBA00022898"/>
    </source>
</evidence>
<comment type="similarity">
    <text evidence="5">Belongs to the LacAB/RpiB family.</text>
</comment>
<dbReference type="InterPro" id="IPR036569">
    <property type="entry name" value="RpiB_LacA_LacB_sf"/>
</dbReference>
<sequence length="564" mass="62722">MKIIIGADHAGYKLKEFIKDILKKRGYEVEDVGTHSESSVDYPFFAWKVAQGVASGQYDKGILICGSGIGMSIVANRIPGVRAALCNDCFLAKASREHNDANLLAMGERDIGQGRALEILDTWLNTQFTGGRHARRIEQIDTEYHVVDDYSFLKRFDPDLVEGLEGEVNRQKYKLELIASENIASPWVRHVMSSVMTHKYAEGYPGRRYYGGCEFVDIAEKLAVERLKKLFKAEYANVQPHSGTQANMAVYFSILKPGDTILSMSLPHGGHLSHGSPVSFSGQLYNIVFYGVSKETETIDYEEVRSLALKHKPKLILAGASAYPRIIDFKKFREIADEVNAYLMVDMAHIAGLIAAGLHPSPIPYAHFVTSTTHKTMRGPRGGFILAKEEFAKVLNKSNFPGIQGGPMMHIIAAKALAFKEALTESFKEYQKQIVKNTKKLAEILQNAGYRLVSGGTDNHLFLIDLTERNITGKDAEKALDAAGITVNKNAIPFDTQSPFVTSGIRIGTPAVTTRGMREKEMEVIADFILRVLADIKNEGTIEKVKKEVRDFCANFPLFAWKIY</sequence>
<dbReference type="UniPathway" id="UPA00288">
    <property type="reaction ID" value="UER01023"/>
</dbReference>
<name>A0A7U4QJ56_DESA2</name>
<keyword evidence="12" id="KW-0413">Isomerase</keyword>
<feature type="binding site" evidence="13">
    <location>
        <begin position="498"/>
        <end position="500"/>
    </location>
    <ligand>
        <name>(6S)-5,6,7,8-tetrahydrofolate</name>
        <dbReference type="ChEBI" id="CHEBI:57453"/>
    </ligand>
</feature>
<dbReference type="Gene3D" id="3.90.1150.10">
    <property type="entry name" value="Aspartate Aminotransferase, domain 1"/>
    <property type="match status" value="1"/>
</dbReference>
<dbReference type="GO" id="GO:0008168">
    <property type="term" value="F:methyltransferase activity"/>
    <property type="evidence" value="ECO:0007669"/>
    <property type="project" value="UniProtKB-KW"/>
</dbReference>
<dbReference type="InterPro" id="IPR015424">
    <property type="entry name" value="PyrdxlP-dep_Trfase"/>
</dbReference>
<keyword evidence="9 13" id="KW-0028">Amino-acid biosynthesis</keyword>
<dbReference type="HAMAP" id="MF_00051">
    <property type="entry name" value="SHMT"/>
    <property type="match status" value="1"/>
</dbReference>
<dbReference type="InterPro" id="IPR015422">
    <property type="entry name" value="PyrdxlP-dep_Trfase_small"/>
</dbReference>
<dbReference type="Gene3D" id="3.40.640.10">
    <property type="entry name" value="Type I PLP-dependent aspartate aminotransferase-like (Major domain)"/>
    <property type="match status" value="1"/>
</dbReference>
<comment type="subcellular location">
    <subcellularLocation>
        <location evidence="3 13">Cytoplasm</location>
    </subcellularLocation>
</comment>
<evidence type="ECO:0000256" key="1">
    <source>
        <dbReference type="ARBA" id="ARBA00001528"/>
    </source>
</evidence>
<proteinExistence type="inferred from homology"/>
<dbReference type="Proteomes" id="UP000070560">
    <property type="component" value="Chromosome"/>
</dbReference>
<dbReference type="NCBIfam" id="TIGR00689">
    <property type="entry name" value="rpiB_lacA_lacB"/>
    <property type="match status" value="1"/>
</dbReference>
<dbReference type="NCBIfam" id="NF004051">
    <property type="entry name" value="PRK05571.1"/>
    <property type="match status" value="1"/>
</dbReference>
<dbReference type="FunFam" id="3.90.1150.10:FF:000003">
    <property type="entry name" value="Serine hydroxymethyltransferase"/>
    <property type="match status" value="1"/>
</dbReference>
<dbReference type="GO" id="GO:0019264">
    <property type="term" value="P:glycine biosynthetic process from serine"/>
    <property type="evidence" value="ECO:0007669"/>
    <property type="project" value="UniProtKB-UniRule"/>
</dbReference>
<comment type="function">
    <text evidence="13">Catalyzes the reversible interconversion of serine and glycine with tetrahydrofolate (THF) serving as the one-carbon carrier. This reaction serves as the major source of one-carbon groups required for the biosynthesis of purines, thymidylate, methionine, and other important biomolecules. Also exhibits THF-independent aldolase activity toward beta-hydroxyamino acids, producing glycine and aldehydes, via a retro-aldol mechanism.</text>
</comment>
<dbReference type="EC" id="2.1.2.1" evidence="13"/>
<organism evidence="15 16">
    <name type="scientific">Desulfofervidus auxilii</name>
    <dbReference type="NCBI Taxonomy" id="1621989"/>
    <lineage>
        <taxon>Bacteria</taxon>
        <taxon>Pseudomonadati</taxon>
        <taxon>Thermodesulfobacteriota</taxon>
        <taxon>Candidatus Desulfofervidia</taxon>
        <taxon>Candidatus Desulfofervidales</taxon>
        <taxon>Candidatus Desulfofervidaceae</taxon>
        <taxon>Candidatus Desulfofervidus</taxon>
    </lineage>
</organism>
<comment type="pathway">
    <text evidence="13">Amino-acid biosynthesis; glycine biosynthesis; glycine from L-serine: step 1/1.</text>
</comment>
<comment type="cofactor">
    <cofactor evidence="2 13">
        <name>pyridoxal 5'-phosphate</name>
        <dbReference type="ChEBI" id="CHEBI:597326"/>
    </cofactor>
</comment>
<evidence type="ECO:0000256" key="13">
    <source>
        <dbReference type="HAMAP-Rule" id="MF_00051"/>
    </source>
</evidence>
<dbReference type="PANTHER" id="PTHR11680:SF35">
    <property type="entry name" value="SERINE HYDROXYMETHYLTRANSFERASE 1"/>
    <property type="match status" value="1"/>
</dbReference>
<dbReference type="GO" id="GO:0005829">
    <property type="term" value="C:cytosol"/>
    <property type="evidence" value="ECO:0007669"/>
    <property type="project" value="TreeGrafter"/>
</dbReference>
<dbReference type="KEGG" id="daw:HS1_000512"/>
<evidence type="ECO:0000259" key="14">
    <source>
        <dbReference type="Pfam" id="PF00464"/>
    </source>
</evidence>
<dbReference type="PANTHER" id="PTHR11680">
    <property type="entry name" value="SERINE HYDROXYMETHYLTRANSFERASE"/>
    <property type="match status" value="1"/>
</dbReference>
<feature type="site" description="Plays an important role in substrate specificity" evidence="13">
    <location>
        <position position="374"/>
    </location>
</feature>
<evidence type="ECO:0000256" key="9">
    <source>
        <dbReference type="ARBA" id="ARBA00022605"/>
    </source>
</evidence>
<evidence type="ECO:0000256" key="3">
    <source>
        <dbReference type="ARBA" id="ARBA00004496"/>
    </source>
</evidence>
<dbReference type="GO" id="GO:0032259">
    <property type="term" value="P:methylation"/>
    <property type="evidence" value="ECO:0007669"/>
    <property type="project" value="UniProtKB-KW"/>
</dbReference>
<dbReference type="Gene3D" id="3.40.1400.10">
    <property type="entry name" value="Sugar-phosphate isomerase, RpiB/LacA/LacB"/>
    <property type="match status" value="1"/>
</dbReference>
<keyword evidence="11 13" id="KW-0663">Pyridoxal phosphate</keyword>
<dbReference type="NCBIfam" id="TIGR01120">
    <property type="entry name" value="rpiB"/>
    <property type="match status" value="1"/>
</dbReference>
<keyword evidence="8 13" id="KW-0554">One-carbon metabolism</keyword>
<dbReference type="GO" id="GO:0016861">
    <property type="term" value="F:intramolecular oxidoreductase activity, interconverting aldoses and ketoses"/>
    <property type="evidence" value="ECO:0007669"/>
    <property type="project" value="UniProtKB-ARBA"/>
</dbReference>
<keyword evidence="15" id="KW-0489">Methyltransferase</keyword>
<dbReference type="InterPro" id="IPR049943">
    <property type="entry name" value="Ser_HO-MeTrfase-like"/>
</dbReference>
<comment type="similarity">
    <text evidence="4 13">Belongs to the SHMT family.</text>
</comment>
<evidence type="ECO:0000256" key="8">
    <source>
        <dbReference type="ARBA" id="ARBA00022563"/>
    </source>
</evidence>
<evidence type="ECO:0000256" key="12">
    <source>
        <dbReference type="ARBA" id="ARBA00023235"/>
    </source>
</evidence>
<feature type="binding site" evidence="13">
    <location>
        <position position="389"/>
    </location>
    <ligand>
        <name>(6S)-5,6,7,8-tetrahydrofolate</name>
        <dbReference type="ChEBI" id="CHEBI:57453"/>
    </ligand>
</feature>
<reference evidence="15 16" key="1">
    <citation type="submission" date="2015-10" db="EMBL/GenBank/DDBJ databases">
        <title>Candidatus Desulfofervidus auxilii, a hydrogenotrophic sulfate-reducing bacterium involved in the thermophilic anaerobic oxidation of methane.</title>
        <authorList>
            <person name="Krukenberg V."/>
            <person name="Richter M."/>
            <person name="Wegener G."/>
        </authorList>
    </citation>
    <scope>NUCLEOTIDE SEQUENCE [LARGE SCALE GENOMIC DNA]</scope>
    <source>
        <strain evidence="15 16">HS1</strain>
    </source>
</reference>
<evidence type="ECO:0000256" key="10">
    <source>
        <dbReference type="ARBA" id="ARBA00022679"/>
    </source>
</evidence>
<evidence type="ECO:0000256" key="6">
    <source>
        <dbReference type="ARBA" id="ARBA00011738"/>
    </source>
</evidence>
<feature type="binding site" evidence="13">
    <location>
        <position position="266"/>
    </location>
    <ligand>
        <name>(6S)-5,6,7,8-tetrahydrofolate</name>
        <dbReference type="ChEBI" id="CHEBI:57453"/>
    </ligand>
</feature>
<dbReference type="GO" id="GO:0035999">
    <property type="term" value="P:tetrahydrofolate interconversion"/>
    <property type="evidence" value="ECO:0007669"/>
    <property type="project" value="UniProtKB-UniRule"/>
</dbReference>
<dbReference type="InterPro" id="IPR015421">
    <property type="entry name" value="PyrdxlP-dep_Trfase_major"/>
</dbReference>
<evidence type="ECO:0000256" key="2">
    <source>
        <dbReference type="ARBA" id="ARBA00001933"/>
    </source>
</evidence>
<dbReference type="GO" id="GO:0005975">
    <property type="term" value="P:carbohydrate metabolic process"/>
    <property type="evidence" value="ECO:0007669"/>
    <property type="project" value="InterPro"/>
</dbReference>
<dbReference type="AlphaFoldDB" id="A0A7U4QJ56"/>
<feature type="domain" description="Serine hydroxymethyltransferase-like" evidence="14">
    <location>
        <begin position="153"/>
        <end position="529"/>
    </location>
</feature>
<evidence type="ECO:0000256" key="5">
    <source>
        <dbReference type="ARBA" id="ARBA00008754"/>
    </source>
</evidence>
<comment type="subunit">
    <text evidence="6 13">Homodimer.</text>
</comment>
<dbReference type="Pfam" id="PF02502">
    <property type="entry name" value="LacAB_rpiB"/>
    <property type="match status" value="1"/>
</dbReference>
<dbReference type="Pfam" id="PF00464">
    <property type="entry name" value="SHMT"/>
    <property type="match status" value="1"/>
</dbReference>
<dbReference type="InterPro" id="IPR019798">
    <property type="entry name" value="Ser_HO-MeTrfase_PLP_BS"/>
</dbReference>
<dbReference type="PROSITE" id="PS00096">
    <property type="entry name" value="SHMT"/>
    <property type="match status" value="1"/>
</dbReference>
<keyword evidence="16" id="KW-1185">Reference proteome</keyword>
<evidence type="ECO:0000313" key="16">
    <source>
        <dbReference type="Proteomes" id="UP000070560"/>
    </source>
</evidence>
<dbReference type="GO" id="GO:0004372">
    <property type="term" value="F:glycine hydroxymethyltransferase activity"/>
    <property type="evidence" value="ECO:0007669"/>
    <property type="project" value="UniProtKB-UniRule"/>
</dbReference>